<dbReference type="EC" id="2.7.13.3" evidence="2"/>
<dbReference type="InterPro" id="IPR003594">
    <property type="entry name" value="HATPase_dom"/>
</dbReference>
<evidence type="ECO:0000256" key="2">
    <source>
        <dbReference type="ARBA" id="ARBA00012438"/>
    </source>
</evidence>
<evidence type="ECO:0000256" key="4">
    <source>
        <dbReference type="ARBA" id="ARBA00022679"/>
    </source>
</evidence>
<evidence type="ECO:0000313" key="9">
    <source>
        <dbReference type="Proteomes" id="UP000199072"/>
    </source>
</evidence>
<keyword evidence="3" id="KW-0597">Phosphoprotein</keyword>
<reference evidence="8 9" key="1">
    <citation type="submission" date="2016-10" db="EMBL/GenBank/DDBJ databases">
        <authorList>
            <person name="de Groot N.N."/>
        </authorList>
    </citation>
    <scope>NUCLEOTIDE SEQUENCE [LARGE SCALE GENOMIC DNA]</scope>
    <source>
        <strain evidence="8 9">47C3B</strain>
    </source>
</reference>
<evidence type="ECO:0000256" key="3">
    <source>
        <dbReference type="ARBA" id="ARBA00022553"/>
    </source>
</evidence>
<dbReference type="InterPro" id="IPR035965">
    <property type="entry name" value="PAS-like_dom_sf"/>
</dbReference>
<dbReference type="SUPFAM" id="SSF55874">
    <property type="entry name" value="ATPase domain of HSP90 chaperone/DNA topoisomerase II/histidine kinase"/>
    <property type="match status" value="1"/>
</dbReference>
<evidence type="ECO:0000256" key="1">
    <source>
        <dbReference type="ARBA" id="ARBA00000085"/>
    </source>
</evidence>
<dbReference type="PANTHER" id="PTHR43304:SF1">
    <property type="entry name" value="PAC DOMAIN-CONTAINING PROTEIN"/>
    <property type="match status" value="1"/>
</dbReference>
<dbReference type="SUPFAM" id="SSF55785">
    <property type="entry name" value="PYP-like sensor domain (PAS domain)"/>
    <property type="match status" value="1"/>
</dbReference>
<dbReference type="GO" id="GO:0006355">
    <property type="term" value="P:regulation of DNA-templated transcription"/>
    <property type="evidence" value="ECO:0007669"/>
    <property type="project" value="InterPro"/>
</dbReference>
<dbReference type="GO" id="GO:0004673">
    <property type="term" value="F:protein histidine kinase activity"/>
    <property type="evidence" value="ECO:0007669"/>
    <property type="project" value="UniProtKB-EC"/>
</dbReference>
<dbReference type="EMBL" id="FNAI01000015">
    <property type="protein sequence ID" value="SDF28648.1"/>
    <property type="molecule type" value="Genomic_DNA"/>
</dbReference>
<dbReference type="CDD" id="cd00130">
    <property type="entry name" value="PAS"/>
    <property type="match status" value="1"/>
</dbReference>
<dbReference type="InterPro" id="IPR000014">
    <property type="entry name" value="PAS"/>
</dbReference>
<dbReference type="RefSeq" id="WP_091154341.1">
    <property type="nucleotide sequence ID" value="NZ_FNAI01000015.1"/>
</dbReference>
<dbReference type="Pfam" id="PF00989">
    <property type="entry name" value="PAS"/>
    <property type="match status" value="1"/>
</dbReference>
<sequence>MLTISRNNILLDSNQPADTTIKNQSLYVVRTDQAGRLTHLNRLFCESTGISDQDYLGKPYIDLVLPEDRDRCNDTFKACLEAPGEPQRVLLRKRGPKGIGSTQWEFICLDKEEDSTREVLCLGHDVTQLVKKQENLENLVKITSRQNERLKEFTYIISHNIRSHVANLSGIINGIDRDDPADVDYSLELLKVSVGALDSTIQHLNDIITIQQDIKVPLKSLKLKSEILKTARLLQQQISDASAELKVEVDAEERLTTNPAYLESILLNLISNALKYRHPERQAVITVSIENEKDFRILRVSDNGLGIDLERNGAKLFKMFSTFHGNRDARGVGLFIVKTQVEALGGKIEVDCEPKKGCIFSVYFKAE</sequence>
<dbReference type="CDD" id="cd00075">
    <property type="entry name" value="HATPase"/>
    <property type="match status" value="1"/>
</dbReference>
<comment type="catalytic activity">
    <reaction evidence="1">
        <text>ATP + protein L-histidine = ADP + protein N-phospho-L-histidine.</text>
        <dbReference type="EC" id="2.7.13.3"/>
    </reaction>
</comment>
<accession>A0A1G7JUQ0</accession>
<dbReference type="PANTHER" id="PTHR43304">
    <property type="entry name" value="PHYTOCHROME-LIKE PROTEIN CPH1"/>
    <property type="match status" value="1"/>
</dbReference>
<dbReference type="Gene3D" id="3.30.565.10">
    <property type="entry name" value="Histidine kinase-like ATPase, C-terminal domain"/>
    <property type="match status" value="1"/>
</dbReference>
<dbReference type="SMART" id="SM00387">
    <property type="entry name" value="HATPase_c"/>
    <property type="match status" value="1"/>
</dbReference>
<dbReference type="OrthoDB" id="9766459at2"/>
<dbReference type="AlphaFoldDB" id="A0A1G7JUQ0"/>
<dbReference type="PROSITE" id="PS50109">
    <property type="entry name" value="HIS_KIN"/>
    <property type="match status" value="1"/>
</dbReference>
<keyword evidence="4" id="KW-0808">Transferase</keyword>
<feature type="domain" description="Histidine kinase" evidence="6">
    <location>
        <begin position="156"/>
        <end position="367"/>
    </location>
</feature>
<evidence type="ECO:0000256" key="5">
    <source>
        <dbReference type="ARBA" id="ARBA00022777"/>
    </source>
</evidence>
<organism evidence="8 9">
    <name type="scientific">Mucilaginibacter pineti</name>
    <dbReference type="NCBI Taxonomy" id="1391627"/>
    <lineage>
        <taxon>Bacteria</taxon>
        <taxon>Pseudomonadati</taxon>
        <taxon>Bacteroidota</taxon>
        <taxon>Sphingobacteriia</taxon>
        <taxon>Sphingobacteriales</taxon>
        <taxon>Sphingobacteriaceae</taxon>
        <taxon>Mucilaginibacter</taxon>
    </lineage>
</organism>
<evidence type="ECO:0000259" key="6">
    <source>
        <dbReference type="PROSITE" id="PS50109"/>
    </source>
</evidence>
<evidence type="ECO:0000313" key="8">
    <source>
        <dbReference type="EMBL" id="SDF28648.1"/>
    </source>
</evidence>
<dbReference type="InterPro" id="IPR036890">
    <property type="entry name" value="HATPase_C_sf"/>
</dbReference>
<keyword evidence="9" id="KW-1185">Reference proteome</keyword>
<dbReference type="InterPro" id="IPR004358">
    <property type="entry name" value="Sig_transdc_His_kin-like_C"/>
</dbReference>
<dbReference type="PRINTS" id="PR00344">
    <property type="entry name" value="BCTRLSENSOR"/>
</dbReference>
<proteinExistence type="predicted"/>
<dbReference type="STRING" id="1391627.SAMN05216464_115122"/>
<dbReference type="InterPro" id="IPR013767">
    <property type="entry name" value="PAS_fold"/>
</dbReference>
<dbReference type="InterPro" id="IPR005467">
    <property type="entry name" value="His_kinase_dom"/>
</dbReference>
<dbReference type="Pfam" id="PF02518">
    <property type="entry name" value="HATPase_c"/>
    <property type="match status" value="1"/>
</dbReference>
<dbReference type="Proteomes" id="UP000199072">
    <property type="component" value="Unassembled WGS sequence"/>
</dbReference>
<dbReference type="Gene3D" id="3.30.450.20">
    <property type="entry name" value="PAS domain"/>
    <property type="match status" value="1"/>
</dbReference>
<dbReference type="InterPro" id="IPR052162">
    <property type="entry name" value="Sensor_kinase/Photoreceptor"/>
</dbReference>
<protein>
    <recommendedName>
        <fullName evidence="2">histidine kinase</fullName>
        <ecNumber evidence="2">2.7.13.3</ecNumber>
    </recommendedName>
</protein>
<keyword evidence="5" id="KW-0418">Kinase</keyword>
<dbReference type="PROSITE" id="PS50112">
    <property type="entry name" value="PAS"/>
    <property type="match status" value="1"/>
</dbReference>
<evidence type="ECO:0000259" key="7">
    <source>
        <dbReference type="PROSITE" id="PS50112"/>
    </source>
</evidence>
<gene>
    <name evidence="8" type="ORF">SAMN05216464_115122</name>
</gene>
<feature type="domain" description="PAS" evidence="7">
    <location>
        <begin position="28"/>
        <end position="83"/>
    </location>
</feature>
<dbReference type="NCBIfam" id="TIGR00229">
    <property type="entry name" value="sensory_box"/>
    <property type="match status" value="1"/>
</dbReference>
<name>A0A1G7JUQ0_9SPHI</name>
<dbReference type="SMART" id="SM00091">
    <property type="entry name" value="PAS"/>
    <property type="match status" value="1"/>
</dbReference>